<feature type="domain" description="Stress-response A/B barrel" evidence="1">
    <location>
        <begin position="4"/>
        <end position="104"/>
    </location>
</feature>
<proteinExistence type="predicted"/>
<comment type="caution">
    <text evidence="2">The sequence shown here is derived from an EMBL/GenBank/DDBJ whole genome shotgun (WGS) entry which is preliminary data.</text>
</comment>
<gene>
    <name evidence="2" type="ORF">E9531_10855</name>
</gene>
<dbReference type="PANTHER" id="PTHR37832:SF1">
    <property type="entry name" value="STRESS-RESPONSE A_B BARREL DOMAIN-CONTAINING PROTEIN"/>
    <property type="match status" value="1"/>
</dbReference>
<sequence length="106" mass="11873">MTTLKHIVMWKLHEHAEGADKATNVRLMKDKLLACAQLSSGTLRFEVVTAQEAHAQGLEATYDIVLFSEFTDKAALDAYAEHPQHVALKGFIGAIRESRQCMDWES</sequence>
<dbReference type="InterPro" id="IPR013097">
    <property type="entry name" value="Dabb"/>
</dbReference>
<dbReference type="EMBL" id="STFG01000011">
    <property type="protein sequence ID" value="THU00258.1"/>
    <property type="molecule type" value="Genomic_DNA"/>
</dbReference>
<dbReference type="Pfam" id="PF07876">
    <property type="entry name" value="Dabb"/>
    <property type="match status" value="1"/>
</dbReference>
<name>A0A4S8EZ91_9BURK</name>
<dbReference type="RefSeq" id="WP_136573782.1">
    <property type="nucleotide sequence ID" value="NZ_STFG01000011.1"/>
</dbReference>
<protein>
    <submittedName>
        <fullName evidence="2">Dabb family protein</fullName>
    </submittedName>
</protein>
<evidence type="ECO:0000313" key="2">
    <source>
        <dbReference type="EMBL" id="THU00258.1"/>
    </source>
</evidence>
<dbReference type="SUPFAM" id="SSF54909">
    <property type="entry name" value="Dimeric alpha+beta barrel"/>
    <property type="match status" value="1"/>
</dbReference>
<dbReference type="Proteomes" id="UP000308917">
    <property type="component" value="Unassembled WGS sequence"/>
</dbReference>
<dbReference type="Gene3D" id="3.30.70.100">
    <property type="match status" value="1"/>
</dbReference>
<dbReference type="AlphaFoldDB" id="A0A4S8EZ91"/>
<reference evidence="2 3" key="1">
    <citation type="journal article" date="2015" name="Antonie Van Leeuwenhoek">
        <title>Lampropedia puyangensis sp. nov., isolated from symptomatic bark of Populus ? euramericana canker and emended description of Lampropedia hyalina (Ehrenberg 1832) Lee et al. 2004.</title>
        <authorList>
            <person name="Li Y."/>
            <person name="Wang T."/>
            <person name="Piao C.G."/>
            <person name="Wang L.F."/>
            <person name="Tian G.Z."/>
            <person name="Zhu T.H."/>
            <person name="Guo M.W."/>
        </authorList>
    </citation>
    <scope>NUCLEOTIDE SEQUENCE [LARGE SCALE GENOMIC DNA]</scope>
    <source>
        <strain evidence="2 3">2-bin</strain>
    </source>
</reference>
<evidence type="ECO:0000313" key="3">
    <source>
        <dbReference type="Proteomes" id="UP000308917"/>
    </source>
</evidence>
<dbReference type="InterPro" id="IPR011008">
    <property type="entry name" value="Dimeric_a/b-barrel"/>
</dbReference>
<dbReference type="PROSITE" id="PS51502">
    <property type="entry name" value="S_R_A_B_BARREL"/>
    <property type="match status" value="1"/>
</dbReference>
<dbReference type="SMART" id="SM00886">
    <property type="entry name" value="Dabb"/>
    <property type="match status" value="1"/>
</dbReference>
<keyword evidence="3" id="KW-1185">Reference proteome</keyword>
<accession>A0A4S8EZ91</accession>
<dbReference type="PANTHER" id="PTHR37832">
    <property type="entry name" value="BLL2683 PROTEIN"/>
    <property type="match status" value="1"/>
</dbReference>
<evidence type="ECO:0000259" key="1">
    <source>
        <dbReference type="PROSITE" id="PS51502"/>
    </source>
</evidence>
<dbReference type="OrthoDB" id="9808130at2"/>
<organism evidence="2 3">
    <name type="scientific">Lampropedia puyangensis</name>
    <dbReference type="NCBI Taxonomy" id="1330072"/>
    <lineage>
        <taxon>Bacteria</taxon>
        <taxon>Pseudomonadati</taxon>
        <taxon>Pseudomonadota</taxon>
        <taxon>Betaproteobacteria</taxon>
        <taxon>Burkholderiales</taxon>
        <taxon>Comamonadaceae</taxon>
        <taxon>Lampropedia</taxon>
    </lineage>
</organism>